<dbReference type="Pfam" id="PF05118">
    <property type="entry name" value="Asp_Arg_Hydrox"/>
    <property type="match status" value="1"/>
</dbReference>
<dbReference type="Proteomes" id="UP000315889">
    <property type="component" value="Unassembled WGS sequence"/>
</dbReference>
<dbReference type="InterPro" id="IPR027443">
    <property type="entry name" value="IPNS-like_sf"/>
</dbReference>
<accession>A0A520MB88</accession>
<dbReference type="SUPFAM" id="SSF51197">
    <property type="entry name" value="Clavaminate synthase-like"/>
    <property type="match status" value="1"/>
</dbReference>
<gene>
    <name evidence="2" type="ORF">EVB03_09770</name>
</gene>
<evidence type="ECO:0000313" key="2">
    <source>
        <dbReference type="EMBL" id="RZO18490.1"/>
    </source>
</evidence>
<dbReference type="Gene3D" id="2.60.120.330">
    <property type="entry name" value="B-lactam Antibiotic, Isopenicillin N Synthase, Chain"/>
    <property type="match status" value="1"/>
</dbReference>
<comment type="caution">
    <text evidence="2">The sequence shown here is derived from an EMBL/GenBank/DDBJ whole genome shotgun (WGS) entry which is preliminary data.</text>
</comment>
<feature type="domain" description="Aspartyl/asparaginy/proline hydroxylase" evidence="1">
    <location>
        <begin position="50"/>
        <end position="178"/>
    </location>
</feature>
<name>A0A520MB88_9GAMM</name>
<sequence length="190" mass="21426">MDIGVPLKDLGDIDVGPLRDAILAVDDNAWFDNSHRQTAYDVHSQTQSLVMLFVDTEHWPKLDVTREAAWDILSDTAMPIMNAILKQFYPPGGKVIRAMAAKLVSGGVITPHYDKHPSFHAGHRIHIPITANSRVRFMIDGKPYKFEVGKAYELNNQKWHSVMNKGKEDRINFIFDYVPPETLATLASQS</sequence>
<evidence type="ECO:0000313" key="3">
    <source>
        <dbReference type="Proteomes" id="UP000315889"/>
    </source>
</evidence>
<dbReference type="EMBL" id="SHBP01000028">
    <property type="protein sequence ID" value="RZO18490.1"/>
    <property type="molecule type" value="Genomic_DNA"/>
</dbReference>
<dbReference type="InterPro" id="IPR007803">
    <property type="entry name" value="Asp/Arg/Pro-Hydrxlase"/>
</dbReference>
<organism evidence="2 3">
    <name type="scientific">SAR92 clade bacterium</name>
    <dbReference type="NCBI Taxonomy" id="2315479"/>
    <lineage>
        <taxon>Bacteria</taxon>
        <taxon>Pseudomonadati</taxon>
        <taxon>Pseudomonadota</taxon>
        <taxon>Gammaproteobacteria</taxon>
        <taxon>Cellvibrionales</taxon>
        <taxon>Porticoccaceae</taxon>
        <taxon>SAR92 clade</taxon>
    </lineage>
</organism>
<evidence type="ECO:0000259" key="1">
    <source>
        <dbReference type="Pfam" id="PF05118"/>
    </source>
</evidence>
<reference evidence="2 3" key="1">
    <citation type="submission" date="2019-02" db="EMBL/GenBank/DDBJ databases">
        <title>Prokaryotic population dynamics and viral predation in marine succession experiment using metagenomics: the confinement effect.</title>
        <authorList>
            <person name="Haro-Moreno J.M."/>
            <person name="Rodriguez-Valera F."/>
            <person name="Lopez-Perez M."/>
        </authorList>
    </citation>
    <scope>NUCLEOTIDE SEQUENCE [LARGE SCALE GENOMIC DNA]</scope>
    <source>
        <strain evidence="2">MED-G170</strain>
    </source>
</reference>
<protein>
    <recommendedName>
        <fullName evidence="1">Aspartyl/asparaginy/proline hydroxylase domain-containing protein</fullName>
    </recommendedName>
</protein>
<dbReference type="AlphaFoldDB" id="A0A520MB88"/>
<proteinExistence type="predicted"/>